<keyword evidence="15" id="KW-1133">Transmembrane helix</keyword>
<feature type="coiled-coil region" evidence="14">
    <location>
        <begin position="127"/>
        <end position="154"/>
    </location>
</feature>
<feature type="transmembrane region" description="Helical" evidence="15">
    <location>
        <begin position="158"/>
        <end position="175"/>
    </location>
</feature>
<evidence type="ECO:0000256" key="10">
    <source>
        <dbReference type="ARBA" id="ARBA00023140"/>
    </source>
</evidence>
<dbReference type="GO" id="GO:0005524">
    <property type="term" value="F:ATP binding"/>
    <property type="evidence" value="ECO:0007669"/>
    <property type="project" value="UniProtKB-KW"/>
</dbReference>
<keyword evidence="19" id="KW-1185">Reference proteome</keyword>
<dbReference type="PANTHER" id="PTHR24096">
    <property type="entry name" value="LONG-CHAIN-FATTY-ACID--COA LIGASE"/>
    <property type="match status" value="1"/>
</dbReference>
<comment type="cofactor">
    <cofactor evidence="1">
        <name>Mg(2+)</name>
        <dbReference type="ChEBI" id="CHEBI:18420"/>
    </cofactor>
</comment>
<comment type="subcellular location">
    <subcellularLocation>
        <location evidence="2">Peroxisome</location>
    </subcellularLocation>
</comment>
<dbReference type="SUPFAM" id="SSF56801">
    <property type="entry name" value="Acetyl-CoA synthetase-like"/>
    <property type="match status" value="1"/>
</dbReference>
<dbReference type="InterPro" id="IPR025110">
    <property type="entry name" value="AMP-bd_C"/>
</dbReference>
<evidence type="ECO:0000256" key="2">
    <source>
        <dbReference type="ARBA" id="ARBA00004275"/>
    </source>
</evidence>
<keyword evidence="14" id="KW-0175">Coiled coil</keyword>
<evidence type="ECO:0000256" key="1">
    <source>
        <dbReference type="ARBA" id="ARBA00001946"/>
    </source>
</evidence>
<evidence type="ECO:0000256" key="15">
    <source>
        <dbReference type="SAM" id="Phobius"/>
    </source>
</evidence>
<evidence type="ECO:0000313" key="19">
    <source>
        <dbReference type="Proteomes" id="UP001607302"/>
    </source>
</evidence>
<evidence type="ECO:0000256" key="13">
    <source>
        <dbReference type="ARBA" id="ARBA00048497"/>
    </source>
</evidence>
<dbReference type="InterPro" id="IPR000873">
    <property type="entry name" value="AMP-dep_synth/lig_dom"/>
</dbReference>
<dbReference type="InterPro" id="IPR045851">
    <property type="entry name" value="AMP-bd_C_sf"/>
</dbReference>
<name>A0ABD2BE97_VESSQ</name>
<protein>
    <recommendedName>
        <fullName evidence="5">Luciferin 4-monooxygenase</fullName>
        <ecNumber evidence="4">1.13.12.7</ecNumber>
    </recommendedName>
</protein>
<dbReference type="GO" id="GO:0008218">
    <property type="term" value="P:bioluminescence"/>
    <property type="evidence" value="ECO:0007669"/>
    <property type="project" value="UniProtKB-KW"/>
</dbReference>
<sequence>ETTLDRTIAPLYTAFAHCLPSIESSFTNFPSFSIPPPPLGSSHLITTLSRTARTSLIFGLITPLPKRYNNSKEMSNKARIIKGPPANKVVKDCSVGQFFLERLRKHSNRIFEIDAETGQFQTNGNILEKSVKLAEILKRRNVKLEDKISIVSENHRNWFVAALAGIYVGAVIAPLNPSYTEFEMKHILNISKPRIIFVSRRTEKLCSKVITNLSWQIELIELDDEALTSNVPTLKSLLETTDCYTDPYRYTPVDIGDNKKRPILILCSSGTTGLPKGVMLSHQNLLNFTQNISKSDYLNIMQDDRILIFLPFYHGYAFGILSIVTISGSTLVRISNFSIELLFTSIERYCITFLPIVPPVLIILAKHPAVPSYDFRSVNKVLCGAAPLPKKLLSEAKKRLNVKSITNGYGMTELSIVIGFSDQSGENDNAISKLMPGIHCKIINPETFETLGPMQPGELCVKGEHILMLGYYGNRKATDETIDNDGWLHTGDVCLYDESGKLFIVDRLKELIKYKGYQVSPVEIEILLLSHPAVKDAAVAGKPDENSGELPMAFVVKQPNTKVTDQDITDYVKRQMSPQKWLRGGVRFIDAIPRNSTGKVMRRELRNLASNL</sequence>
<dbReference type="FunFam" id="3.30.300.30:FF:000007">
    <property type="entry name" value="4-coumarate--CoA ligase 2"/>
    <property type="match status" value="1"/>
</dbReference>
<dbReference type="Pfam" id="PF13193">
    <property type="entry name" value="AMP-binding_C"/>
    <property type="match status" value="1"/>
</dbReference>
<evidence type="ECO:0000256" key="6">
    <source>
        <dbReference type="ARBA" id="ARBA00022840"/>
    </source>
</evidence>
<feature type="domain" description="AMP-dependent synthetase/ligase" evidence="16">
    <location>
        <begin position="102"/>
        <end position="472"/>
    </location>
</feature>
<keyword evidence="9" id="KW-0503">Monooxygenase</keyword>
<evidence type="ECO:0000256" key="3">
    <source>
        <dbReference type="ARBA" id="ARBA00006432"/>
    </source>
</evidence>
<keyword evidence="11" id="KW-0455">Luminescence</keyword>
<dbReference type="GO" id="GO:0005777">
    <property type="term" value="C:peroxisome"/>
    <property type="evidence" value="ECO:0007669"/>
    <property type="project" value="UniProtKB-SubCell"/>
</dbReference>
<evidence type="ECO:0000256" key="11">
    <source>
        <dbReference type="ARBA" id="ARBA00023223"/>
    </source>
</evidence>
<dbReference type="PANTHER" id="PTHR24096:SF423">
    <property type="entry name" value="GM05240P"/>
    <property type="match status" value="1"/>
</dbReference>
<feature type="transmembrane region" description="Helical" evidence="15">
    <location>
        <begin position="306"/>
        <end position="326"/>
    </location>
</feature>
<dbReference type="CDD" id="cd05911">
    <property type="entry name" value="Firefly_Luc_like"/>
    <property type="match status" value="1"/>
</dbReference>
<evidence type="ECO:0000259" key="16">
    <source>
        <dbReference type="Pfam" id="PF00501"/>
    </source>
</evidence>
<keyword evidence="15" id="KW-0812">Transmembrane</keyword>
<dbReference type="Gene3D" id="3.30.300.30">
    <property type="match status" value="1"/>
</dbReference>
<organism evidence="18 19">
    <name type="scientific">Vespula squamosa</name>
    <name type="common">Southern yellow jacket</name>
    <name type="synonym">Wasp</name>
    <dbReference type="NCBI Taxonomy" id="30214"/>
    <lineage>
        <taxon>Eukaryota</taxon>
        <taxon>Metazoa</taxon>
        <taxon>Ecdysozoa</taxon>
        <taxon>Arthropoda</taxon>
        <taxon>Hexapoda</taxon>
        <taxon>Insecta</taxon>
        <taxon>Pterygota</taxon>
        <taxon>Neoptera</taxon>
        <taxon>Endopterygota</taxon>
        <taxon>Hymenoptera</taxon>
        <taxon>Apocrita</taxon>
        <taxon>Aculeata</taxon>
        <taxon>Vespoidea</taxon>
        <taxon>Vespidae</taxon>
        <taxon>Vespinae</taxon>
        <taxon>Vespula</taxon>
    </lineage>
</organism>
<keyword evidence="10" id="KW-0576">Peroxisome</keyword>
<dbReference type="Pfam" id="PF00501">
    <property type="entry name" value="AMP-binding"/>
    <property type="match status" value="1"/>
</dbReference>
<evidence type="ECO:0000256" key="7">
    <source>
        <dbReference type="ARBA" id="ARBA00022842"/>
    </source>
</evidence>
<accession>A0ABD2BE97</accession>
<keyword evidence="15" id="KW-0472">Membrane</keyword>
<proteinExistence type="inferred from homology"/>
<keyword evidence="6" id="KW-0547">Nucleotide-binding</keyword>
<dbReference type="EMBL" id="JAUDFV010000110">
    <property type="protein sequence ID" value="KAL2731009.1"/>
    <property type="molecule type" value="Genomic_DNA"/>
</dbReference>
<keyword evidence="6" id="KW-0067">ATP-binding</keyword>
<dbReference type="Gene3D" id="2.30.38.10">
    <property type="entry name" value="Luciferase, Domain 3"/>
    <property type="match status" value="1"/>
</dbReference>
<dbReference type="EC" id="1.13.12.7" evidence="4"/>
<evidence type="ECO:0000256" key="8">
    <source>
        <dbReference type="ARBA" id="ARBA00023002"/>
    </source>
</evidence>
<keyword evidence="8" id="KW-0560">Oxidoreductase</keyword>
<dbReference type="PROSITE" id="PS00455">
    <property type="entry name" value="AMP_BINDING"/>
    <property type="match status" value="1"/>
</dbReference>
<evidence type="ECO:0000313" key="18">
    <source>
        <dbReference type="EMBL" id="KAL2731009.1"/>
    </source>
</evidence>
<keyword evidence="7" id="KW-0460">Magnesium</keyword>
<reference evidence="18 19" key="1">
    <citation type="journal article" date="2024" name="Ann. Entomol. Soc. Am.">
        <title>Genomic analyses of the southern and eastern yellowjacket wasps (Hymenoptera: Vespidae) reveal evolutionary signatures of social life.</title>
        <authorList>
            <person name="Catto M.A."/>
            <person name="Caine P.B."/>
            <person name="Orr S.E."/>
            <person name="Hunt B.G."/>
            <person name="Goodisman M.A.D."/>
        </authorList>
    </citation>
    <scope>NUCLEOTIDE SEQUENCE [LARGE SCALE GENOMIC DNA]</scope>
    <source>
        <strain evidence="18">233</strain>
        <tissue evidence="18">Head and thorax</tissue>
    </source>
</reference>
<comment type="catalytic activity">
    <reaction evidence="13">
        <text>firefly D-luciferin + ATP + O2 = firefly oxyluciferin + hnu + AMP + CO2 + diphosphate</text>
        <dbReference type="Rhea" id="RHEA:10732"/>
        <dbReference type="ChEBI" id="CHEBI:15379"/>
        <dbReference type="ChEBI" id="CHEBI:16526"/>
        <dbReference type="ChEBI" id="CHEBI:16792"/>
        <dbReference type="ChEBI" id="CHEBI:30212"/>
        <dbReference type="ChEBI" id="CHEBI:30616"/>
        <dbReference type="ChEBI" id="CHEBI:33019"/>
        <dbReference type="ChEBI" id="CHEBI:58038"/>
        <dbReference type="ChEBI" id="CHEBI:456215"/>
        <dbReference type="EC" id="1.13.12.7"/>
    </reaction>
</comment>
<feature type="domain" description="AMP-binding enzyme C-terminal" evidence="17">
    <location>
        <begin position="523"/>
        <end position="599"/>
    </location>
</feature>
<evidence type="ECO:0000256" key="4">
    <source>
        <dbReference type="ARBA" id="ARBA00012532"/>
    </source>
</evidence>
<feature type="non-terminal residue" evidence="18">
    <location>
        <position position="1"/>
    </location>
</feature>
<evidence type="ECO:0000256" key="12">
    <source>
        <dbReference type="ARBA" id="ARBA00023262"/>
    </source>
</evidence>
<evidence type="ECO:0000259" key="17">
    <source>
        <dbReference type="Pfam" id="PF13193"/>
    </source>
</evidence>
<dbReference type="Proteomes" id="UP001607302">
    <property type="component" value="Unassembled WGS sequence"/>
</dbReference>
<dbReference type="InterPro" id="IPR020845">
    <property type="entry name" value="AMP-binding_CS"/>
</dbReference>
<evidence type="ECO:0000256" key="9">
    <source>
        <dbReference type="ARBA" id="ARBA00023033"/>
    </source>
</evidence>
<comment type="similarity">
    <text evidence="3">Belongs to the ATP-dependent AMP-binding enzyme family.</text>
</comment>
<gene>
    <name evidence="18" type="ORF">V1478_005422</name>
</gene>
<evidence type="ECO:0000256" key="5">
    <source>
        <dbReference type="ARBA" id="ARBA00019043"/>
    </source>
</evidence>
<evidence type="ECO:0000256" key="14">
    <source>
        <dbReference type="SAM" id="Coils"/>
    </source>
</evidence>
<dbReference type="GO" id="GO:0004497">
    <property type="term" value="F:monooxygenase activity"/>
    <property type="evidence" value="ECO:0007669"/>
    <property type="project" value="UniProtKB-KW"/>
</dbReference>
<dbReference type="AlphaFoldDB" id="A0ABD2BE97"/>
<comment type="caution">
    <text evidence="18">The sequence shown here is derived from an EMBL/GenBank/DDBJ whole genome shotgun (WGS) entry which is preliminary data.</text>
</comment>
<keyword evidence="12" id="KW-0599">Photoprotein</keyword>
<dbReference type="Gene3D" id="3.40.50.980">
    <property type="match status" value="2"/>
</dbReference>